<accession>A0A1H6FEK0</accession>
<dbReference type="OrthoDB" id="5625537at2"/>
<feature type="domain" description="SPOR" evidence="2">
    <location>
        <begin position="119"/>
        <end position="198"/>
    </location>
</feature>
<gene>
    <name evidence="3" type="ORF">MBHS_04384</name>
</gene>
<dbReference type="RefSeq" id="WP_103922035.1">
    <property type="nucleotide sequence ID" value="NZ_FMSV02000550.1"/>
</dbReference>
<name>A0A1H6FEK0_9GAMM</name>
<dbReference type="GO" id="GO:0030428">
    <property type="term" value="C:cell septum"/>
    <property type="evidence" value="ECO:0007669"/>
    <property type="project" value="TreeGrafter"/>
</dbReference>
<organism evidence="3 4">
    <name type="scientific">Candidatus Venteria ishoeyi</name>
    <dbReference type="NCBI Taxonomy" id="1899563"/>
    <lineage>
        <taxon>Bacteria</taxon>
        <taxon>Pseudomonadati</taxon>
        <taxon>Pseudomonadota</taxon>
        <taxon>Gammaproteobacteria</taxon>
        <taxon>Thiotrichales</taxon>
        <taxon>Thiotrichaceae</taxon>
        <taxon>Venteria</taxon>
    </lineage>
</organism>
<dbReference type="Gene3D" id="3.30.70.1070">
    <property type="entry name" value="Sporulation related repeat"/>
    <property type="match status" value="1"/>
</dbReference>
<dbReference type="PANTHER" id="PTHR38687:SF1">
    <property type="entry name" value="CELL DIVISION PROTEIN DEDD"/>
    <property type="match status" value="1"/>
</dbReference>
<dbReference type="InterPro" id="IPR007730">
    <property type="entry name" value="SPOR-like_dom"/>
</dbReference>
<dbReference type="PROSITE" id="PS51724">
    <property type="entry name" value="SPOR"/>
    <property type="match status" value="1"/>
</dbReference>
<dbReference type="InterPro" id="IPR052521">
    <property type="entry name" value="Cell_div_SPOR-domain"/>
</dbReference>
<dbReference type="AlphaFoldDB" id="A0A1H6FEK0"/>
<dbReference type="SUPFAM" id="SSF110997">
    <property type="entry name" value="Sporulation related repeat"/>
    <property type="match status" value="1"/>
</dbReference>
<dbReference type="GO" id="GO:0042834">
    <property type="term" value="F:peptidoglycan binding"/>
    <property type="evidence" value="ECO:0007669"/>
    <property type="project" value="InterPro"/>
</dbReference>
<keyword evidence="1" id="KW-0812">Transmembrane</keyword>
<keyword evidence="1" id="KW-1133">Transmembrane helix</keyword>
<dbReference type="GO" id="GO:0032153">
    <property type="term" value="C:cell division site"/>
    <property type="evidence" value="ECO:0007669"/>
    <property type="project" value="TreeGrafter"/>
</dbReference>
<feature type="transmembrane region" description="Helical" evidence="1">
    <location>
        <begin position="23"/>
        <end position="40"/>
    </location>
</feature>
<evidence type="ECO:0000313" key="4">
    <source>
        <dbReference type="Proteomes" id="UP000236724"/>
    </source>
</evidence>
<dbReference type="PANTHER" id="PTHR38687">
    <property type="entry name" value="CELL DIVISION PROTEIN DEDD-RELATED"/>
    <property type="match status" value="1"/>
</dbReference>
<reference evidence="3 4" key="1">
    <citation type="submission" date="2016-10" db="EMBL/GenBank/DDBJ databases">
        <authorList>
            <person name="de Groot N.N."/>
        </authorList>
    </citation>
    <scope>NUCLEOTIDE SEQUENCE [LARGE SCALE GENOMIC DNA]</scope>
    <source>
        <strain evidence="3">MBHS1</strain>
    </source>
</reference>
<evidence type="ECO:0000313" key="3">
    <source>
        <dbReference type="EMBL" id="SEH08492.1"/>
    </source>
</evidence>
<keyword evidence="4" id="KW-1185">Reference proteome</keyword>
<protein>
    <submittedName>
        <fullName evidence="3">Sporulation related domain protein</fullName>
    </submittedName>
</protein>
<keyword evidence="1" id="KW-0472">Membrane</keyword>
<dbReference type="GO" id="GO:0032506">
    <property type="term" value="P:cytokinetic process"/>
    <property type="evidence" value="ECO:0007669"/>
    <property type="project" value="TreeGrafter"/>
</dbReference>
<sequence length="199" mass="22433">MAKHNTRIPQPVEEPPYDPKQRITGGMVLFVLMLLIYVIIKSLLGISSTGAEYALREPLPDEMGTIRGMQADLETQPSPYPIINNFVFLDLQGQPIDEEGGNSFGDFSEAMPETTDFDGSDGKEWYVQAASFRDKNKARNLVKKLKTKELPAVVVKTTGKKGIWYVVRLLPQETKSQAKQQLRRLKQQARLKGMIKKIP</sequence>
<dbReference type="Proteomes" id="UP000236724">
    <property type="component" value="Unassembled WGS sequence"/>
</dbReference>
<dbReference type="EMBL" id="FMSV02000550">
    <property type="protein sequence ID" value="SEH08492.1"/>
    <property type="molecule type" value="Genomic_DNA"/>
</dbReference>
<dbReference type="Pfam" id="PF05036">
    <property type="entry name" value="SPOR"/>
    <property type="match status" value="1"/>
</dbReference>
<proteinExistence type="predicted"/>
<evidence type="ECO:0000259" key="2">
    <source>
        <dbReference type="PROSITE" id="PS51724"/>
    </source>
</evidence>
<evidence type="ECO:0000256" key="1">
    <source>
        <dbReference type="SAM" id="Phobius"/>
    </source>
</evidence>
<dbReference type="InterPro" id="IPR036680">
    <property type="entry name" value="SPOR-like_sf"/>
</dbReference>